<dbReference type="AlphaFoldDB" id="A0A516X551"/>
<organism evidence="4 5">
    <name type="scientific">Tomitella fengzijianii</name>
    <dbReference type="NCBI Taxonomy" id="2597660"/>
    <lineage>
        <taxon>Bacteria</taxon>
        <taxon>Bacillati</taxon>
        <taxon>Actinomycetota</taxon>
        <taxon>Actinomycetes</taxon>
        <taxon>Mycobacteriales</taxon>
        <taxon>Tomitella</taxon>
    </lineage>
</organism>
<dbReference type="KEGG" id="toy:FO059_13790"/>
<feature type="domain" description="DAGKc" evidence="3">
    <location>
        <begin position="1"/>
        <end position="143"/>
    </location>
</feature>
<dbReference type="InterPro" id="IPR016064">
    <property type="entry name" value="NAD/diacylglycerol_kinase_sf"/>
</dbReference>
<dbReference type="PROSITE" id="PS50146">
    <property type="entry name" value="DAGK"/>
    <property type="match status" value="1"/>
</dbReference>
<dbReference type="PANTHER" id="PTHR12358">
    <property type="entry name" value="SPHINGOSINE KINASE"/>
    <property type="match status" value="1"/>
</dbReference>
<comment type="cofactor">
    <cofactor evidence="1">
        <name>Mg(2+)</name>
        <dbReference type="ChEBI" id="CHEBI:18420"/>
    </cofactor>
</comment>
<gene>
    <name evidence="4" type="ORF">FO059_13790</name>
</gene>
<dbReference type="Gene3D" id="2.60.200.40">
    <property type="match status" value="1"/>
</dbReference>
<evidence type="ECO:0000259" key="3">
    <source>
        <dbReference type="PROSITE" id="PS50146"/>
    </source>
</evidence>
<evidence type="ECO:0000313" key="5">
    <source>
        <dbReference type="Proteomes" id="UP000317344"/>
    </source>
</evidence>
<evidence type="ECO:0000256" key="2">
    <source>
        <dbReference type="ARBA" id="ARBA00005983"/>
    </source>
</evidence>
<keyword evidence="4" id="KW-0418">Kinase</keyword>
<keyword evidence="5" id="KW-1185">Reference proteome</keyword>
<dbReference type="GO" id="GO:0005886">
    <property type="term" value="C:plasma membrane"/>
    <property type="evidence" value="ECO:0007669"/>
    <property type="project" value="TreeGrafter"/>
</dbReference>
<proteinExistence type="inferred from homology"/>
<protein>
    <submittedName>
        <fullName evidence="4">Diacylglycerol kinase family lipid kinase</fullName>
    </submittedName>
</protein>
<dbReference type="Pfam" id="PF00781">
    <property type="entry name" value="DAGK_cat"/>
    <property type="match status" value="1"/>
</dbReference>
<name>A0A516X551_9ACTN</name>
<dbReference type="Proteomes" id="UP000317344">
    <property type="component" value="Chromosome"/>
</dbReference>
<dbReference type="GO" id="GO:0004143">
    <property type="term" value="F:ATP-dependent diacylglycerol kinase activity"/>
    <property type="evidence" value="ECO:0007669"/>
    <property type="project" value="TreeGrafter"/>
</dbReference>
<accession>A0A516X551</accession>
<evidence type="ECO:0000313" key="4">
    <source>
        <dbReference type="EMBL" id="QDQ98184.1"/>
    </source>
</evidence>
<dbReference type="OrthoDB" id="142078at2"/>
<dbReference type="PANTHER" id="PTHR12358:SF106">
    <property type="entry name" value="LIPID KINASE YEGS"/>
    <property type="match status" value="1"/>
</dbReference>
<keyword evidence="4" id="KW-0808">Transferase</keyword>
<dbReference type="InterPro" id="IPR001206">
    <property type="entry name" value="Diacylglycerol_kinase_cat_dom"/>
</dbReference>
<dbReference type="RefSeq" id="WP_143909591.1">
    <property type="nucleotide sequence ID" value="NZ_CP041765.1"/>
</dbReference>
<reference evidence="4 5" key="2">
    <citation type="submission" date="2019-07" db="EMBL/GenBank/DDBJ databases">
        <authorList>
            <person name="Huang Y."/>
        </authorList>
    </citation>
    <scope>NUCLEOTIDE SEQUENCE [LARGE SCALE GENOMIC DNA]</scope>
    <source>
        <strain evidence="4 5">HY188</strain>
    </source>
</reference>
<comment type="similarity">
    <text evidence="2">Belongs to the diacylglycerol/lipid kinase family.</text>
</comment>
<dbReference type="SMART" id="SM00046">
    <property type="entry name" value="DAGKc"/>
    <property type="match status" value="1"/>
</dbReference>
<dbReference type="InterPro" id="IPR050187">
    <property type="entry name" value="Lipid_Phosphate_FormReg"/>
</dbReference>
<evidence type="ECO:0000256" key="1">
    <source>
        <dbReference type="ARBA" id="ARBA00001946"/>
    </source>
</evidence>
<dbReference type="SUPFAM" id="SSF111331">
    <property type="entry name" value="NAD kinase/diacylglycerol kinase-like"/>
    <property type="match status" value="1"/>
</dbReference>
<dbReference type="EMBL" id="CP041765">
    <property type="protein sequence ID" value="QDQ98184.1"/>
    <property type="molecule type" value="Genomic_DNA"/>
</dbReference>
<dbReference type="InterPro" id="IPR017438">
    <property type="entry name" value="ATP-NAD_kinase_N"/>
</dbReference>
<dbReference type="Gene3D" id="3.40.50.10330">
    <property type="entry name" value="Probable inorganic polyphosphate/atp-NAD kinase, domain 1"/>
    <property type="match status" value="1"/>
</dbReference>
<sequence>MRALLIVNPHATSTTPAGRDLLAHALASRLDLEVVHTTHRGHAAELSHRAALEGVSVVVVHGGDGTVNETVNGLLGPPHPDSVREIAQGRTPSVCVVPGGSANVFARSLGIRPDPVEATNQVLDLLASRQRRRIGLGHCDNRWFTFTAGMGVDALVVEAMEAARRAGHAATPSRYLRTTVRVFLRNARRPATLSVELPGRDPVDGVHYAFVSNTSPWTYLGAREVRTNPGTRFDSGLGVFGMRSMGTATSLRLSRQLLSATARPKNRNLVHTDDTPCVRIRSTEPAAFQIDGDHLGVRTDVTFHSVPGILDVVAPTEPD</sequence>
<reference evidence="4 5" key="1">
    <citation type="submission" date="2019-07" db="EMBL/GenBank/DDBJ databases">
        <title>Tomitella cavernea sp. nov., an actinomycete isolated from soil.</title>
        <authorList>
            <person name="Cheng J."/>
        </authorList>
    </citation>
    <scope>NUCLEOTIDE SEQUENCE [LARGE SCALE GENOMIC DNA]</scope>
    <source>
        <strain evidence="4 5">HY188</strain>
    </source>
</reference>